<sequence length="674" mass="75421">MSRRSPIIIDSEIAAITRLVDTLQQREDEACRLRDALRADKQALLERCVELEAKKLPINWLPNELLIHIFVELSESMDSGFDADELFHRPPVVLSHVCRRWREICLTTSRLWSRIACRSTRLCRTALLTFIERSTNNPIDLTIKSPRQSGSSDFAASYVLAKLRPHLFRLQSIFFQCQGALAMEEMVDIINAPTCDLSRLRSLTLQITEDNPSFLKTPSIRGFNNSRREGQGESVDYSPIYNSSLRELRLKQVPLFVVPSYLLTSVLFLELSFAPKEVSAVHSRSQYLLRMSDLRRFLGLVPQLTELVLFDTIPFFDVLNTDFDSDSAIFEPEEILCTSSRTRSVELPFLRSLEWTYPYPSDVHRFIAFLFAPSLEVLDLCLDDMSLNRPNTALIRGYDDANAARDDTIVPRVIQLESLKELSVQSVDDDALTLVFRRFLFPVLEKLAIANVDARRRSGGTLGPVPRLESIFRDPRMPCLTHLTLSHFDVNPENGRSMLGYMPALTFLSLDTCFGVRKILEALTEMGGGLEGIPTDHTVAGRLTARFCPRLSSLSLLRCAVEAEGLRTVVKARNVRAGIDSVAKDGQDGVIIVSYNRPIKKLPRPAANTYVGSSLAGGRAASTASSAEDACHAARIICIRVGDCGSITKEETLSLRDLGVEDVVWSDATLFSAL</sequence>
<dbReference type="Gene3D" id="1.20.1280.50">
    <property type="match status" value="1"/>
</dbReference>
<dbReference type="Proteomes" id="UP000054166">
    <property type="component" value="Unassembled WGS sequence"/>
</dbReference>
<dbReference type="Pfam" id="PF12937">
    <property type="entry name" value="F-box-like"/>
    <property type="match status" value="1"/>
</dbReference>
<dbReference type="Gene3D" id="3.80.10.10">
    <property type="entry name" value="Ribonuclease Inhibitor"/>
    <property type="match status" value="1"/>
</dbReference>
<evidence type="ECO:0000259" key="1">
    <source>
        <dbReference type="Pfam" id="PF12937"/>
    </source>
</evidence>
<dbReference type="PANTHER" id="PTHR38926">
    <property type="entry name" value="F-BOX DOMAIN CONTAINING PROTEIN, EXPRESSED"/>
    <property type="match status" value="1"/>
</dbReference>
<dbReference type="OrthoDB" id="3027018at2759"/>
<gene>
    <name evidence="2" type="ORF">PILCRDRAFT_306515</name>
</gene>
<dbReference type="STRING" id="765440.A0A0C3C9X1"/>
<dbReference type="InParanoid" id="A0A0C3C9X1"/>
<dbReference type="HOGENOM" id="CLU_027432_0_0_1"/>
<organism evidence="2 3">
    <name type="scientific">Piloderma croceum (strain F 1598)</name>
    <dbReference type="NCBI Taxonomy" id="765440"/>
    <lineage>
        <taxon>Eukaryota</taxon>
        <taxon>Fungi</taxon>
        <taxon>Dikarya</taxon>
        <taxon>Basidiomycota</taxon>
        <taxon>Agaricomycotina</taxon>
        <taxon>Agaricomycetes</taxon>
        <taxon>Agaricomycetidae</taxon>
        <taxon>Atheliales</taxon>
        <taxon>Atheliaceae</taxon>
        <taxon>Piloderma</taxon>
    </lineage>
</organism>
<evidence type="ECO:0000313" key="3">
    <source>
        <dbReference type="Proteomes" id="UP000054166"/>
    </source>
</evidence>
<dbReference type="SUPFAM" id="SSF52047">
    <property type="entry name" value="RNI-like"/>
    <property type="match status" value="1"/>
</dbReference>
<proteinExistence type="predicted"/>
<protein>
    <recommendedName>
        <fullName evidence="1">F-box domain-containing protein</fullName>
    </recommendedName>
</protein>
<dbReference type="PANTHER" id="PTHR38926:SF5">
    <property type="entry name" value="F-BOX AND LEUCINE-RICH REPEAT PROTEIN 6"/>
    <property type="match status" value="1"/>
</dbReference>
<accession>A0A0C3C9X1</accession>
<dbReference type="EMBL" id="KN832981">
    <property type="protein sequence ID" value="KIM86517.1"/>
    <property type="molecule type" value="Genomic_DNA"/>
</dbReference>
<reference evidence="3" key="2">
    <citation type="submission" date="2015-01" db="EMBL/GenBank/DDBJ databases">
        <title>Evolutionary Origins and Diversification of the Mycorrhizal Mutualists.</title>
        <authorList>
            <consortium name="DOE Joint Genome Institute"/>
            <consortium name="Mycorrhizal Genomics Consortium"/>
            <person name="Kohler A."/>
            <person name="Kuo A."/>
            <person name="Nagy L.G."/>
            <person name="Floudas D."/>
            <person name="Copeland A."/>
            <person name="Barry K.W."/>
            <person name="Cichocki N."/>
            <person name="Veneault-Fourrey C."/>
            <person name="LaButti K."/>
            <person name="Lindquist E.A."/>
            <person name="Lipzen A."/>
            <person name="Lundell T."/>
            <person name="Morin E."/>
            <person name="Murat C."/>
            <person name="Riley R."/>
            <person name="Ohm R."/>
            <person name="Sun H."/>
            <person name="Tunlid A."/>
            <person name="Henrissat B."/>
            <person name="Grigoriev I.V."/>
            <person name="Hibbett D.S."/>
            <person name="Martin F."/>
        </authorList>
    </citation>
    <scope>NUCLEOTIDE SEQUENCE [LARGE SCALE GENOMIC DNA]</scope>
    <source>
        <strain evidence="3">F 1598</strain>
    </source>
</reference>
<dbReference type="AlphaFoldDB" id="A0A0C3C9X1"/>
<reference evidence="2 3" key="1">
    <citation type="submission" date="2014-04" db="EMBL/GenBank/DDBJ databases">
        <authorList>
            <consortium name="DOE Joint Genome Institute"/>
            <person name="Kuo A."/>
            <person name="Tarkka M."/>
            <person name="Buscot F."/>
            <person name="Kohler A."/>
            <person name="Nagy L.G."/>
            <person name="Floudas D."/>
            <person name="Copeland A."/>
            <person name="Barry K.W."/>
            <person name="Cichocki N."/>
            <person name="Veneault-Fourrey C."/>
            <person name="LaButti K."/>
            <person name="Lindquist E.A."/>
            <person name="Lipzen A."/>
            <person name="Lundell T."/>
            <person name="Morin E."/>
            <person name="Murat C."/>
            <person name="Sun H."/>
            <person name="Tunlid A."/>
            <person name="Henrissat B."/>
            <person name="Grigoriev I.V."/>
            <person name="Hibbett D.S."/>
            <person name="Martin F."/>
            <person name="Nordberg H.P."/>
            <person name="Cantor M.N."/>
            <person name="Hua S.X."/>
        </authorList>
    </citation>
    <scope>NUCLEOTIDE SEQUENCE [LARGE SCALE GENOMIC DNA]</scope>
    <source>
        <strain evidence="2 3">F 1598</strain>
    </source>
</reference>
<dbReference type="InterPro" id="IPR001810">
    <property type="entry name" value="F-box_dom"/>
</dbReference>
<name>A0A0C3C9X1_PILCF</name>
<dbReference type="InterPro" id="IPR032675">
    <property type="entry name" value="LRR_dom_sf"/>
</dbReference>
<keyword evidence="3" id="KW-1185">Reference proteome</keyword>
<evidence type="ECO:0000313" key="2">
    <source>
        <dbReference type="EMBL" id="KIM86517.1"/>
    </source>
</evidence>
<feature type="domain" description="F-box" evidence="1">
    <location>
        <begin position="61"/>
        <end position="117"/>
    </location>
</feature>